<feature type="compositionally biased region" description="Low complexity" evidence="1">
    <location>
        <begin position="303"/>
        <end position="320"/>
    </location>
</feature>
<evidence type="ECO:0000313" key="2">
    <source>
        <dbReference type="EMBL" id="KAJ7769334.1"/>
    </source>
</evidence>
<evidence type="ECO:0000313" key="3">
    <source>
        <dbReference type="Proteomes" id="UP001215598"/>
    </source>
</evidence>
<accession>A0AAD7JPM6</accession>
<feature type="compositionally biased region" description="Low complexity" evidence="1">
    <location>
        <begin position="129"/>
        <end position="148"/>
    </location>
</feature>
<evidence type="ECO:0000256" key="1">
    <source>
        <dbReference type="SAM" id="MobiDB-lite"/>
    </source>
</evidence>
<reference evidence="2" key="1">
    <citation type="submission" date="2023-03" db="EMBL/GenBank/DDBJ databases">
        <title>Massive genome expansion in bonnet fungi (Mycena s.s.) driven by repeated elements and novel gene families across ecological guilds.</title>
        <authorList>
            <consortium name="Lawrence Berkeley National Laboratory"/>
            <person name="Harder C.B."/>
            <person name="Miyauchi S."/>
            <person name="Viragh M."/>
            <person name="Kuo A."/>
            <person name="Thoen E."/>
            <person name="Andreopoulos B."/>
            <person name="Lu D."/>
            <person name="Skrede I."/>
            <person name="Drula E."/>
            <person name="Henrissat B."/>
            <person name="Morin E."/>
            <person name="Kohler A."/>
            <person name="Barry K."/>
            <person name="LaButti K."/>
            <person name="Morin E."/>
            <person name="Salamov A."/>
            <person name="Lipzen A."/>
            <person name="Mereny Z."/>
            <person name="Hegedus B."/>
            <person name="Baldrian P."/>
            <person name="Stursova M."/>
            <person name="Weitz H."/>
            <person name="Taylor A."/>
            <person name="Grigoriev I.V."/>
            <person name="Nagy L.G."/>
            <person name="Martin F."/>
            <person name="Kauserud H."/>
        </authorList>
    </citation>
    <scope>NUCLEOTIDE SEQUENCE</scope>
    <source>
        <strain evidence="2">CBHHK182m</strain>
    </source>
</reference>
<proteinExistence type="predicted"/>
<feature type="region of interest" description="Disordered" evidence="1">
    <location>
        <begin position="101"/>
        <end position="222"/>
    </location>
</feature>
<feature type="non-terminal residue" evidence="2">
    <location>
        <position position="532"/>
    </location>
</feature>
<keyword evidence="3" id="KW-1185">Reference proteome</keyword>
<feature type="compositionally biased region" description="Low complexity" evidence="1">
    <location>
        <begin position="181"/>
        <end position="201"/>
    </location>
</feature>
<dbReference type="AlphaFoldDB" id="A0AAD7JPM6"/>
<protein>
    <submittedName>
        <fullName evidence="2">Uncharacterized protein</fullName>
    </submittedName>
</protein>
<dbReference type="Proteomes" id="UP001215598">
    <property type="component" value="Unassembled WGS sequence"/>
</dbReference>
<organism evidence="2 3">
    <name type="scientific">Mycena metata</name>
    <dbReference type="NCBI Taxonomy" id="1033252"/>
    <lineage>
        <taxon>Eukaryota</taxon>
        <taxon>Fungi</taxon>
        <taxon>Dikarya</taxon>
        <taxon>Basidiomycota</taxon>
        <taxon>Agaricomycotina</taxon>
        <taxon>Agaricomycetes</taxon>
        <taxon>Agaricomycetidae</taxon>
        <taxon>Agaricales</taxon>
        <taxon>Marasmiineae</taxon>
        <taxon>Mycenaceae</taxon>
        <taxon>Mycena</taxon>
    </lineage>
</organism>
<dbReference type="EMBL" id="JARKIB010000018">
    <property type="protein sequence ID" value="KAJ7769334.1"/>
    <property type="molecule type" value="Genomic_DNA"/>
</dbReference>
<sequence length="532" mass="57779">MTSCISPVFPSFVVHTLRPPSTMALSPYSNRDSNALRASVYDVFLELGALDFNSRVADWIFTDPDLVLPDPDVLARRRTREAVRFKHEPEKDVERELVVEAAATSQRRRPASSSRTFGLNFSPKRSRPRSSQSKSVSPATTSPASSPTNDGYDSDEGYGSASQGSSPKYKGRVRAAFSLQSTTRSPTPTSAAEASPSTKPLPSLPPIRERLTRTVSSSSVAKAKSLFRKRSKYPAGGGSDDELQEWHDFPALTPRVFNPSVENGAALAPAPAPPPSSFRQIPPTSFLRQIIATPVAAADPHADNNSGNGSGDNSGDNSVADNLTFTLPRTFFRTISLTKRRVSRPPSLTLVDDDYGSPRQATSLPSSPFILLAEGGAASAGPNTPFVFVSGIDNPTPNSARTRRFSEVTSMTAPFGMGLYPVSISKTLRRSMVFDKLEPSFPRLRPSSSYGSLQDALAMAASVTSPYDIYNQPIPGIQRGKESPFPARPVLPQPLSSSLVESRIATIQRYREFSEQLVELTPYKRFVQMREG</sequence>
<feature type="region of interest" description="Disordered" evidence="1">
    <location>
        <begin position="298"/>
        <end position="320"/>
    </location>
</feature>
<name>A0AAD7JPM6_9AGAR</name>
<gene>
    <name evidence="2" type="ORF">B0H16DRAFT_1517498</name>
</gene>
<comment type="caution">
    <text evidence="2">The sequence shown here is derived from an EMBL/GenBank/DDBJ whole genome shotgun (WGS) entry which is preliminary data.</text>
</comment>